<protein>
    <submittedName>
        <fullName evidence="1">DUF1566 domain-containing protein</fullName>
    </submittedName>
</protein>
<organism evidence="1 2">
    <name type="scientific">Lepagella muris</name>
    <dbReference type="NCBI Taxonomy" id="3032870"/>
    <lineage>
        <taxon>Bacteria</taxon>
        <taxon>Pseudomonadati</taxon>
        <taxon>Bacteroidota</taxon>
        <taxon>Bacteroidia</taxon>
        <taxon>Bacteroidales</taxon>
        <taxon>Muribaculaceae</taxon>
        <taxon>Lepagella</taxon>
    </lineage>
</organism>
<evidence type="ECO:0000313" key="2">
    <source>
        <dbReference type="Proteomes" id="UP000306319"/>
    </source>
</evidence>
<accession>A0AC61RKD7</accession>
<proteinExistence type="predicted"/>
<comment type="caution">
    <text evidence="1">The sequence shown here is derived from an EMBL/GenBank/DDBJ whole genome shotgun (WGS) entry which is preliminary data.</text>
</comment>
<dbReference type="Proteomes" id="UP000306319">
    <property type="component" value="Unassembled WGS sequence"/>
</dbReference>
<reference evidence="1" key="1">
    <citation type="submission" date="2019-04" db="EMBL/GenBank/DDBJ databases">
        <title>Microbes associate with the intestines of laboratory mice.</title>
        <authorList>
            <person name="Navarre W."/>
            <person name="Wong E."/>
            <person name="Huang K."/>
            <person name="Tropini C."/>
            <person name="Ng K."/>
            <person name="Yu B."/>
        </authorList>
    </citation>
    <scope>NUCLEOTIDE SEQUENCE</scope>
    <source>
        <strain evidence="1">NM04_E33</strain>
    </source>
</reference>
<keyword evidence="2" id="KW-1185">Reference proteome</keyword>
<gene>
    <name evidence="1" type="ORF">E5331_08350</name>
</gene>
<dbReference type="EMBL" id="SRYB01000009">
    <property type="protein sequence ID" value="TGY79065.1"/>
    <property type="molecule type" value="Genomic_DNA"/>
</dbReference>
<evidence type="ECO:0000313" key="1">
    <source>
        <dbReference type="EMBL" id="TGY79065.1"/>
    </source>
</evidence>
<sequence length="237" mass="26567">MISDEIAKVIYASLPTDEKLKLALYSDFGEEAPAVYDFIKSPVKESEQIKIDIQQSEGSHQAILNDGVYYIYEDNTVEMFDYQKRNAPTQTVKRIGVVMGSHAIAVNLEDYPEQSLTNQKDNTNYDGYISEYDDAVADWNGQANTEHIKSIGTGIELKDDEWIPSVAELYLIYLNKRSINAAIELSGGSRIKDGWYWTSTEGSATGAWGLALYDGDLHDWRAKVQDSGYVRAVAAFH</sequence>
<name>A0AC61RKD7_9BACT</name>